<dbReference type="AlphaFoldDB" id="A0A3E1NIN4"/>
<organism evidence="2 3">
    <name type="scientific">Deminuibacter soli</name>
    <dbReference type="NCBI Taxonomy" id="2291815"/>
    <lineage>
        <taxon>Bacteria</taxon>
        <taxon>Pseudomonadati</taxon>
        <taxon>Bacteroidota</taxon>
        <taxon>Chitinophagia</taxon>
        <taxon>Chitinophagales</taxon>
        <taxon>Chitinophagaceae</taxon>
        <taxon>Deminuibacter</taxon>
    </lineage>
</organism>
<dbReference type="RefSeq" id="WP_116847867.1">
    <property type="nucleotide sequence ID" value="NZ_QTJU01000004.1"/>
</dbReference>
<evidence type="ECO:0000259" key="1">
    <source>
        <dbReference type="Pfam" id="PF03167"/>
    </source>
</evidence>
<reference evidence="2 3" key="1">
    <citation type="submission" date="2018-08" db="EMBL/GenBank/DDBJ databases">
        <title>Chitinophagaceae sp. K23C18032701, a novel bacterium isolated from forest soil.</title>
        <authorList>
            <person name="Wang C."/>
        </authorList>
    </citation>
    <scope>NUCLEOTIDE SEQUENCE [LARGE SCALE GENOMIC DNA]</scope>
    <source>
        <strain evidence="2 3">K23C18032701</strain>
    </source>
</reference>
<dbReference type="OrthoDB" id="7107805at2"/>
<dbReference type="Proteomes" id="UP000261284">
    <property type="component" value="Unassembled WGS sequence"/>
</dbReference>
<protein>
    <submittedName>
        <fullName evidence="2">DUF4918 family protein</fullName>
    </submittedName>
</protein>
<proteinExistence type="predicted"/>
<name>A0A3E1NIN4_9BACT</name>
<keyword evidence="3" id="KW-1185">Reference proteome</keyword>
<evidence type="ECO:0000313" key="2">
    <source>
        <dbReference type="EMBL" id="RFM27790.1"/>
    </source>
</evidence>
<dbReference type="InterPro" id="IPR005122">
    <property type="entry name" value="Uracil-DNA_glycosylase-like"/>
</dbReference>
<sequence length="234" mass="26930">MNFATRVNNFNKQLTLNVALPDNIAVLNPFKDADTFKTAAGFYNKFYHDHNRRKLILGINPGRLGAGATGIPFTDPKRLTERCGIPYTGPMLHEPSSAFIYEMIDAFGGINAFYSRFYISSICPLGFVVKDKDGKEKNYNYFDSKALTTAVQAVIEWNIREQINMGCDTDVCFCMGLSKNYQYLLHLNNRLGYFGKIIPLEHPRFIMQYKNKQKEHYIKEYVQKLRTHLPDAQE</sequence>
<accession>A0A3E1NIN4</accession>
<comment type="caution">
    <text evidence="2">The sequence shown here is derived from an EMBL/GenBank/DDBJ whole genome shotgun (WGS) entry which is preliminary data.</text>
</comment>
<dbReference type="InterPro" id="IPR036895">
    <property type="entry name" value="Uracil-DNA_glycosylase-like_sf"/>
</dbReference>
<evidence type="ECO:0000313" key="3">
    <source>
        <dbReference type="Proteomes" id="UP000261284"/>
    </source>
</evidence>
<gene>
    <name evidence="2" type="ORF">DXN05_13915</name>
</gene>
<feature type="domain" description="Uracil-DNA glycosylase-like" evidence="1">
    <location>
        <begin position="49"/>
        <end position="226"/>
    </location>
</feature>
<dbReference type="CDD" id="cd19375">
    <property type="entry name" value="UDG-F3-like_SMUG2"/>
    <property type="match status" value="1"/>
</dbReference>
<dbReference type="Pfam" id="PF03167">
    <property type="entry name" value="UDG"/>
    <property type="match status" value="1"/>
</dbReference>
<dbReference type="Gene3D" id="3.40.470.10">
    <property type="entry name" value="Uracil-DNA glycosylase-like domain"/>
    <property type="match status" value="1"/>
</dbReference>
<dbReference type="EMBL" id="QTJU01000004">
    <property type="protein sequence ID" value="RFM27790.1"/>
    <property type="molecule type" value="Genomic_DNA"/>
</dbReference>
<dbReference type="InterPro" id="IPR032579">
    <property type="entry name" value="Phe_SMUG2-like"/>
</dbReference>
<dbReference type="SUPFAM" id="SSF52141">
    <property type="entry name" value="Uracil-DNA glycosylase-like"/>
    <property type="match status" value="1"/>
</dbReference>